<dbReference type="PANTHER" id="PTHR47245:SF1">
    <property type="entry name" value="FOLDASE PROTEIN PRSA"/>
    <property type="match status" value="1"/>
</dbReference>
<evidence type="ECO:0000256" key="3">
    <source>
        <dbReference type="ARBA" id="ARBA00022729"/>
    </source>
</evidence>
<dbReference type="PANTHER" id="PTHR47245">
    <property type="entry name" value="PEPTIDYLPROLYL ISOMERASE"/>
    <property type="match status" value="1"/>
</dbReference>
<feature type="region of interest" description="Disordered" evidence="7">
    <location>
        <begin position="24"/>
        <end position="56"/>
    </location>
</feature>
<gene>
    <name evidence="9" type="ORF">E6W99_19050</name>
</gene>
<evidence type="ECO:0000256" key="5">
    <source>
        <dbReference type="ARBA" id="ARBA00023235"/>
    </source>
</evidence>
<evidence type="ECO:0000256" key="6">
    <source>
        <dbReference type="SAM" id="Coils"/>
    </source>
</evidence>
<dbReference type="Proteomes" id="UP000310334">
    <property type="component" value="Unassembled WGS sequence"/>
</dbReference>
<dbReference type="SUPFAM" id="SSF109998">
    <property type="entry name" value="Triger factor/SurA peptide-binding domain-like"/>
    <property type="match status" value="1"/>
</dbReference>
<organism evidence="9 10">
    <name type="scientific">Metabacillus sediminilitoris</name>
    <dbReference type="NCBI Taxonomy" id="2567941"/>
    <lineage>
        <taxon>Bacteria</taxon>
        <taxon>Bacillati</taxon>
        <taxon>Bacillota</taxon>
        <taxon>Bacilli</taxon>
        <taxon>Bacillales</taxon>
        <taxon>Bacillaceae</taxon>
        <taxon>Metabacillus</taxon>
    </lineage>
</organism>
<keyword evidence="10" id="KW-1185">Reference proteome</keyword>
<dbReference type="InterPro" id="IPR050245">
    <property type="entry name" value="PrsA_foldase"/>
</dbReference>
<dbReference type="PROSITE" id="PS51257">
    <property type="entry name" value="PROKAR_LIPOPROTEIN"/>
    <property type="match status" value="1"/>
</dbReference>
<dbReference type="InterPro" id="IPR027304">
    <property type="entry name" value="Trigger_fact/SurA_dom_sf"/>
</dbReference>
<evidence type="ECO:0000256" key="7">
    <source>
        <dbReference type="SAM" id="MobiDB-lite"/>
    </source>
</evidence>
<evidence type="ECO:0000313" key="9">
    <source>
        <dbReference type="EMBL" id="THF77438.1"/>
    </source>
</evidence>
<evidence type="ECO:0000256" key="4">
    <source>
        <dbReference type="ARBA" id="ARBA00023110"/>
    </source>
</evidence>
<evidence type="ECO:0000256" key="2">
    <source>
        <dbReference type="ARBA" id="ARBA00013194"/>
    </source>
</evidence>
<comment type="caution">
    <text evidence="9">The sequence shown here is derived from an EMBL/GenBank/DDBJ whole genome shotgun (WGS) entry which is preliminary data.</text>
</comment>
<evidence type="ECO:0000256" key="1">
    <source>
        <dbReference type="ARBA" id="ARBA00000971"/>
    </source>
</evidence>
<keyword evidence="6" id="KW-0175">Coiled coil</keyword>
<feature type="coiled-coil region" evidence="6">
    <location>
        <begin position="203"/>
        <end position="230"/>
    </location>
</feature>
<keyword evidence="5 9" id="KW-0413">Isomerase</keyword>
<dbReference type="OrthoDB" id="4775280at2"/>
<keyword evidence="4" id="KW-0697">Rotamase</keyword>
<dbReference type="RefSeq" id="WP_136356757.1">
    <property type="nucleotide sequence ID" value="NZ_CP046266.1"/>
</dbReference>
<proteinExistence type="predicted"/>
<feature type="compositionally biased region" description="Basic and acidic residues" evidence="7">
    <location>
        <begin position="24"/>
        <end position="41"/>
    </location>
</feature>
<dbReference type="Pfam" id="PF13623">
    <property type="entry name" value="SurA_N_2"/>
    <property type="match status" value="1"/>
</dbReference>
<sequence>MKKYLLTLLIGLLALSLAACNNDEDKAKTDEASDTKQKEEQAAVDPEEMQKKLEKQKVKDDQVVAVVNGQELKGAEYNNALSISQMQFQLMGQDPTTDEIAKQIKDYTLEGLVGQTLLMQEIDKKGYKATDEEINKELDGLKAQYENEEEFEKALKENNLTFDNLKKQISDTVKYSKYVKNDLKVEEVKEEEIKEYYDSMASNETESKEKQKFEDVKEELKLQLEQQKTQEKLNPKIEELREAAKVELKI</sequence>
<protein>
    <recommendedName>
        <fullName evidence="2">peptidylprolyl isomerase</fullName>
        <ecNumber evidence="2">5.2.1.8</ecNumber>
    </recommendedName>
</protein>
<name>A0A4S4BR32_9BACI</name>
<evidence type="ECO:0000313" key="10">
    <source>
        <dbReference type="Proteomes" id="UP000310334"/>
    </source>
</evidence>
<feature type="coiled-coil region" evidence="6">
    <location>
        <begin position="138"/>
        <end position="168"/>
    </location>
</feature>
<feature type="chain" id="PRO_5039310503" description="peptidylprolyl isomerase" evidence="8">
    <location>
        <begin position="20"/>
        <end position="250"/>
    </location>
</feature>
<dbReference type="EMBL" id="SSNT01000015">
    <property type="protein sequence ID" value="THF77438.1"/>
    <property type="molecule type" value="Genomic_DNA"/>
</dbReference>
<reference evidence="9 10" key="1">
    <citation type="submission" date="2019-04" db="EMBL/GenBank/DDBJ databases">
        <title>Bacillus sediminilitoris sp. nov., isolated from a tidal flat sediment on the East China Sea.</title>
        <authorList>
            <person name="Wei Y."/>
            <person name="Mao H."/>
            <person name="Fang J."/>
        </authorList>
    </citation>
    <scope>NUCLEOTIDE SEQUENCE [LARGE SCALE GENOMIC DNA]</scope>
    <source>
        <strain evidence="9 10">DSL-17</strain>
    </source>
</reference>
<dbReference type="EC" id="5.2.1.8" evidence="2"/>
<dbReference type="Gene3D" id="1.10.4030.10">
    <property type="entry name" value="Porin chaperone SurA, peptide-binding domain"/>
    <property type="match status" value="1"/>
</dbReference>
<keyword evidence="3 8" id="KW-0732">Signal</keyword>
<evidence type="ECO:0000256" key="8">
    <source>
        <dbReference type="SAM" id="SignalP"/>
    </source>
</evidence>
<feature type="signal peptide" evidence="8">
    <location>
        <begin position="1"/>
        <end position="19"/>
    </location>
</feature>
<accession>A0A4S4BR32</accession>
<comment type="catalytic activity">
    <reaction evidence="1">
        <text>[protein]-peptidylproline (omega=180) = [protein]-peptidylproline (omega=0)</text>
        <dbReference type="Rhea" id="RHEA:16237"/>
        <dbReference type="Rhea" id="RHEA-COMP:10747"/>
        <dbReference type="Rhea" id="RHEA-COMP:10748"/>
        <dbReference type="ChEBI" id="CHEBI:83833"/>
        <dbReference type="ChEBI" id="CHEBI:83834"/>
        <dbReference type="EC" id="5.2.1.8"/>
    </reaction>
</comment>
<dbReference type="AlphaFoldDB" id="A0A4S4BR32"/>
<dbReference type="GO" id="GO:0003755">
    <property type="term" value="F:peptidyl-prolyl cis-trans isomerase activity"/>
    <property type="evidence" value="ECO:0007669"/>
    <property type="project" value="UniProtKB-KW"/>
</dbReference>